<dbReference type="Gene3D" id="3.10.10.10">
    <property type="entry name" value="HIV Type 1 Reverse Transcriptase, subunit A, domain 1"/>
    <property type="match status" value="1"/>
</dbReference>
<dbReference type="PANTHER" id="PTHR24559">
    <property type="entry name" value="TRANSPOSON TY3-I GAG-POL POLYPROTEIN"/>
    <property type="match status" value="1"/>
</dbReference>
<dbReference type="SUPFAM" id="SSF56672">
    <property type="entry name" value="DNA/RNA polymerases"/>
    <property type="match status" value="1"/>
</dbReference>
<gene>
    <name evidence="1" type="ORF">CR513_54654</name>
</gene>
<dbReference type="EMBL" id="QJKJ01013385">
    <property type="protein sequence ID" value="RDX66566.1"/>
    <property type="molecule type" value="Genomic_DNA"/>
</dbReference>
<proteinExistence type="predicted"/>
<feature type="non-terminal residue" evidence="1">
    <location>
        <position position="1"/>
    </location>
</feature>
<dbReference type="OrthoDB" id="1748685at2759"/>
<accession>A0A371EKP3</accession>
<dbReference type="PANTHER" id="PTHR24559:SF450">
    <property type="entry name" value="RNA-DIRECTED DNA POLYMERASE HOMOLOG"/>
    <property type="match status" value="1"/>
</dbReference>
<keyword evidence="2" id="KW-1185">Reference proteome</keyword>
<organism evidence="1 2">
    <name type="scientific">Mucuna pruriens</name>
    <name type="common">Velvet bean</name>
    <name type="synonym">Dolichos pruriens</name>
    <dbReference type="NCBI Taxonomy" id="157652"/>
    <lineage>
        <taxon>Eukaryota</taxon>
        <taxon>Viridiplantae</taxon>
        <taxon>Streptophyta</taxon>
        <taxon>Embryophyta</taxon>
        <taxon>Tracheophyta</taxon>
        <taxon>Spermatophyta</taxon>
        <taxon>Magnoliopsida</taxon>
        <taxon>eudicotyledons</taxon>
        <taxon>Gunneridae</taxon>
        <taxon>Pentapetalae</taxon>
        <taxon>rosids</taxon>
        <taxon>fabids</taxon>
        <taxon>Fabales</taxon>
        <taxon>Fabaceae</taxon>
        <taxon>Papilionoideae</taxon>
        <taxon>50 kb inversion clade</taxon>
        <taxon>NPAAA clade</taxon>
        <taxon>indigoferoid/millettioid clade</taxon>
        <taxon>Phaseoleae</taxon>
        <taxon>Mucuna</taxon>
    </lineage>
</organism>
<dbReference type="Proteomes" id="UP000257109">
    <property type="component" value="Unassembled WGS sequence"/>
</dbReference>
<evidence type="ECO:0000313" key="1">
    <source>
        <dbReference type="EMBL" id="RDX66566.1"/>
    </source>
</evidence>
<name>A0A371EKP3_MUCPR</name>
<sequence length="196" mass="22627">MIIRYSLKVNALTCLLHLGDVDLLVDAYVVDLSGLDIVLEIAWLKSLGKVTTGYEEMSYHNQNKTDCFMDCEAKRNNKMTDLHALSLHRGLGIASRRNIVHSIVLQDGTGSITVRPHRYSHHYKTEIERQVNDISSPFSNAVILIKIKDYRWHMCVDYRTLNKVSVGQIRNTRCLPMLDLKCGYHRILMEEDNFLY</sequence>
<protein>
    <submittedName>
        <fullName evidence="1">Uncharacterized protein</fullName>
    </submittedName>
</protein>
<comment type="caution">
    <text evidence="1">The sequence shown here is derived from an EMBL/GenBank/DDBJ whole genome shotgun (WGS) entry which is preliminary data.</text>
</comment>
<dbReference type="AlphaFoldDB" id="A0A371EKP3"/>
<dbReference type="InterPro" id="IPR053134">
    <property type="entry name" value="RNA-dir_DNA_polymerase"/>
</dbReference>
<evidence type="ECO:0000313" key="2">
    <source>
        <dbReference type="Proteomes" id="UP000257109"/>
    </source>
</evidence>
<reference evidence="1" key="1">
    <citation type="submission" date="2018-05" db="EMBL/GenBank/DDBJ databases">
        <title>Draft genome of Mucuna pruriens seed.</title>
        <authorList>
            <person name="Nnadi N.E."/>
            <person name="Vos R."/>
            <person name="Hasami M.H."/>
            <person name="Devisetty U.K."/>
            <person name="Aguiy J.C."/>
        </authorList>
    </citation>
    <scope>NUCLEOTIDE SEQUENCE [LARGE SCALE GENOMIC DNA]</scope>
    <source>
        <strain evidence="1">JCA_2017</strain>
    </source>
</reference>
<dbReference type="InterPro" id="IPR043502">
    <property type="entry name" value="DNA/RNA_pol_sf"/>
</dbReference>